<organism evidence="2 3">
    <name type="scientific">Salinibacterium xinjiangense</name>
    <dbReference type="NCBI Taxonomy" id="386302"/>
    <lineage>
        <taxon>Bacteria</taxon>
        <taxon>Bacillati</taxon>
        <taxon>Actinomycetota</taxon>
        <taxon>Actinomycetes</taxon>
        <taxon>Micrococcales</taxon>
        <taxon>Microbacteriaceae</taxon>
        <taxon>Salinibacterium</taxon>
    </lineage>
</organism>
<evidence type="ECO:0000259" key="1">
    <source>
        <dbReference type="Pfam" id="PF16571"/>
    </source>
</evidence>
<feature type="domain" description="Elongation factor G-binding protein C-terminal treble-clef zinc-finger" evidence="1">
    <location>
        <begin position="8"/>
        <end position="160"/>
    </location>
</feature>
<dbReference type="Proteomes" id="UP000219440">
    <property type="component" value="Unassembled WGS sequence"/>
</dbReference>
<protein>
    <submittedName>
        <fullName evidence="2">FBP C-terminal treble-clef zinc-finger</fullName>
    </submittedName>
</protein>
<keyword evidence="2" id="KW-0862">Zinc</keyword>
<reference evidence="2 3" key="1">
    <citation type="submission" date="2017-09" db="EMBL/GenBank/DDBJ databases">
        <authorList>
            <person name="Ehlers B."/>
            <person name="Leendertz F.H."/>
        </authorList>
    </citation>
    <scope>NUCLEOTIDE SEQUENCE [LARGE SCALE GENOMIC DNA]</scope>
    <source>
        <strain evidence="2 3">CGMCC 1.05381</strain>
    </source>
</reference>
<evidence type="ECO:0000313" key="2">
    <source>
        <dbReference type="EMBL" id="SOE70639.1"/>
    </source>
</evidence>
<dbReference type="Pfam" id="PF16571">
    <property type="entry name" value="FBP_C"/>
    <property type="match status" value="1"/>
</dbReference>
<proteinExistence type="predicted"/>
<name>A0A2C8ZXE4_9MICO</name>
<dbReference type="RefSeq" id="WP_097061329.1">
    <property type="nucleotide sequence ID" value="NZ_BMLC01000003.1"/>
</dbReference>
<sequence>MKPLTPADIRASFVNATRGEAERVPMPGLHDVIWADREYLGWRDQQAHQRAYLVHWVDERPVGILLRSSEFSLQPGIAAMCSLCRITRRSDEISLFSAPRSGQAGRDGNTIGTYLCDDLACSHLIRILPPAHPMQPSPDQVLATRTAGLISRMQAFTASVMNSA</sequence>
<dbReference type="InterPro" id="IPR032330">
    <property type="entry name" value="EF-G-binding_C"/>
</dbReference>
<dbReference type="EMBL" id="OCST01000004">
    <property type="protein sequence ID" value="SOE70639.1"/>
    <property type="molecule type" value="Genomic_DNA"/>
</dbReference>
<keyword evidence="2" id="KW-0863">Zinc-finger</keyword>
<dbReference type="AlphaFoldDB" id="A0A2C8ZXE4"/>
<keyword evidence="3" id="KW-1185">Reference proteome</keyword>
<accession>A0A2C8ZXE4</accession>
<evidence type="ECO:0000313" key="3">
    <source>
        <dbReference type="Proteomes" id="UP000219440"/>
    </source>
</evidence>
<dbReference type="GO" id="GO:0008270">
    <property type="term" value="F:zinc ion binding"/>
    <property type="evidence" value="ECO:0007669"/>
    <property type="project" value="UniProtKB-KW"/>
</dbReference>
<keyword evidence="2" id="KW-0479">Metal-binding</keyword>
<dbReference type="OrthoDB" id="4171838at2"/>
<gene>
    <name evidence="2" type="ORF">SAMN06296378_2281</name>
</gene>